<dbReference type="AlphaFoldDB" id="A0A934SFE9"/>
<reference evidence="4" key="1">
    <citation type="submission" date="2021-01" db="EMBL/GenBank/DDBJ databases">
        <title>Modified the classification status of verrucomicrobia.</title>
        <authorList>
            <person name="Feng X."/>
        </authorList>
    </citation>
    <scope>NUCLEOTIDE SEQUENCE</scope>
    <source>
        <strain evidence="4">KCTC 22041</strain>
    </source>
</reference>
<dbReference type="PROSITE" id="PS50293">
    <property type="entry name" value="TPR_REGION"/>
    <property type="match status" value="1"/>
</dbReference>
<dbReference type="PROSITE" id="PS50005">
    <property type="entry name" value="TPR"/>
    <property type="match status" value="1"/>
</dbReference>
<evidence type="ECO:0000256" key="2">
    <source>
        <dbReference type="SAM" id="Phobius"/>
    </source>
</evidence>
<gene>
    <name evidence="4" type="ORF">JIN85_17370</name>
</gene>
<feature type="chain" id="PRO_5037803088" evidence="3">
    <location>
        <begin position="21"/>
        <end position="248"/>
    </location>
</feature>
<feature type="transmembrane region" description="Helical" evidence="2">
    <location>
        <begin position="129"/>
        <end position="147"/>
    </location>
</feature>
<dbReference type="SMART" id="SM00028">
    <property type="entry name" value="TPR"/>
    <property type="match status" value="1"/>
</dbReference>
<dbReference type="EMBL" id="JAENIJ010000038">
    <property type="protein sequence ID" value="MBK1884193.1"/>
    <property type="molecule type" value="Genomic_DNA"/>
</dbReference>
<evidence type="ECO:0000313" key="5">
    <source>
        <dbReference type="Proteomes" id="UP000603141"/>
    </source>
</evidence>
<keyword evidence="2" id="KW-0472">Membrane</keyword>
<evidence type="ECO:0000256" key="3">
    <source>
        <dbReference type="SAM" id="SignalP"/>
    </source>
</evidence>
<feature type="signal peptide" evidence="3">
    <location>
        <begin position="1"/>
        <end position="20"/>
    </location>
</feature>
<organism evidence="4 5">
    <name type="scientific">Luteolibacter pohnpeiensis</name>
    <dbReference type="NCBI Taxonomy" id="454153"/>
    <lineage>
        <taxon>Bacteria</taxon>
        <taxon>Pseudomonadati</taxon>
        <taxon>Verrucomicrobiota</taxon>
        <taxon>Verrucomicrobiia</taxon>
        <taxon>Verrucomicrobiales</taxon>
        <taxon>Verrucomicrobiaceae</taxon>
        <taxon>Luteolibacter</taxon>
    </lineage>
</organism>
<keyword evidence="5" id="KW-1185">Reference proteome</keyword>
<dbReference type="SUPFAM" id="SSF48452">
    <property type="entry name" value="TPR-like"/>
    <property type="match status" value="1"/>
</dbReference>
<dbReference type="Pfam" id="PF13432">
    <property type="entry name" value="TPR_16"/>
    <property type="match status" value="1"/>
</dbReference>
<sequence length="248" mass="26576">MKSLTRMVLGLLAMGVLAHAGTVDAFKKANADYEAGRFAEAAQAYEGILKSDGPRASVLKNLGSAYFKAGDNGRAILAFERALVLSPRDPDLLANLELAQKQAAVFPEENPKGWQTVLTRYSARRWSELVLIAGIILPLLAMGWIFLPGNRRIGLAALAVLDLAMLGIAIPGLKAKTGESTRAIVLAKPATVRISPFETAGDRGTIAEGREVALGKQSHGYYWVSVDQGSLQGWVANQEIAPVIPREN</sequence>
<dbReference type="Proteomes" id="UP000603141">
    <property type="component" value="Unassembled WGS sequence"/>
</dbReference>
<keyword evidence="1" id="KW-0802">TPR repeat</keyword>
<accession>A0A934SFE9</accession>
<feature type="transmembrane region" description="Helical" evidence="2">
    <location>
        <begin position="154"/>
        <end position="173"/>
    </location>
</feature>
<dbReference type="InterPro" id="IPR011990">
    <property type="entry name" value="TPR-like_helical_dom_sf"/>
</dbReference>
<dbReference type="InterPro" id="IPR019734">
    <property type="entry name" value="TPR_rpt"/>
</dbReference>
<protein>
    <submittedName>
        <fullName evidence="4">Tetratricopeptide repeat protein</fullName>
    </submittedName>
</protein>
<keyword evidence="2" id="KW-1133">Transmembrane helix</keyword>
<keyword evidence="3" id="KW-0732">Signal</keyword>
<evidence type="ECO:0000313" key="4">
    <source>
        <dbReference type="EMBL" id="MBK1884193.1"/>
    </source>
</evidence>
<comment type="caution">
    <text evidence="4">The sequence shown here is derived from an EMBL/GenBank/DDBJ whole genome shotgun (WGS) entry which is preliminary data.</text>
</comment>
<evidence type="ECO:0000256" key="1">
    <source>
        <dbReference type="PROSITE-ProRule" id="PRU00339"/>
    </source>
</evidence>
<dbReference type="RefSeq" id="WP_200273158.1">
    <property type="nucleotide sequence ID" value="NZ_JAENIJ010000038.1"/>
</dbReference>
<dbReference type="Gene3D" id="1.25.40.10">
    <property type="entry name" value="Tetratricopeptide repeat domain"/>
    <property type="match status" value="1"/>
</dbReference>
<name>A0A934SFE9_9BACT</name>
<feature type="repeat" description="TPR" evidence="1">
    <location>
        <begin position="56"/>
        <end position="89"/>
    </location>
</feature>
<proteinExistence type="predicted"/>
<keyword evidence="2" id="KW-0812">Transmembrane</keyword>